<comment type="caution">
    <text evidence="1">The sequence shown here is derived from an EMBL/GenBank/DDBJ whole genome shotgun (WGS) entry which is preliminary data.</text>
</comment>
<proteinExistence type="predicted"/>
<dbReference type="Proteomes" id="UP000267418">
    <property type="component" value="Unassembled WGS sequence"/>
</dbReference>
<dbReference type="RefSeq" id="WP_126468667.1">
    <property type="nucleotide sequence ID" value="NZ_RXOE01000001.1"/>
</dbReference>
<sequence>MQRYSYSLALRIWHPSIDPAVITEKLSLEPKYAYAAGRPRQTPNGRLLGGNHAESYWHSDPFARGEYSSTDDAAEDALADVTKVLQPHKQFLLLLREQGARLHLQISSFSKRNYALELSPDFLAECSALGLSIVHDIYPCAQN</sequence>
<dbReference type="InterPro" id="IPR025459">
    <property type="entry name" value="DUF4279"/>
</dbReference>
<dbReference type="EMBL" id="RXOE01000001">
    <property type="protein sequence ID" value="RTQ36706.1"/>
    <property type="molecule type" value="Genomic_DNA"/>
</dbReference>
<accession>A0A431TRM5</accession>
<dbReference type="Pfam" id="PF14106">
    <property type="entry name" value="DUF4279"/>
    <property type="match status" value="1"/>
</dbReference>
<evidence type="ECO:0000313" key="2">
    <source>
        <dbReference type="Proteomes" id="UP000267418"/>
    </source>
</evidence>
<keyword evidence="2" id="KW-1185">Reference proteome</keyword>
<evidence type="ECO:0000313" key="1">
    <source>
        <dbReference type="EMBL" id="RTQ36706.1"/>
    </source>
</evidence>
<organism evidence="1 2">
    <name type="scientific">Variovorax gossypii</name>
    <dbReference type="NCBI Taxonomy" id="1679495"/>
    <lineage>
        <taxon>Bacteria</taxon>
        <taxon>Pseudomonadati</taxon>
        <taxon>Pseudomonadota</taxon>
        <taxon>Betaproteobacteria</taxon>
        <taxon>Burkholderiales</taxon>
        <taxon>Comamonadaceae</taxon>
        <taxon>Variovorax</taxon>
    </lineage>
</organism>
<reference evidence="1 2" key="1">
    <citation type="submission" date="2018-12" db="EMBL/GenBank/DDBJ databases">
        <title>The genome of Variovorax gossypii DSM 100435.</title>
        <authorList>
            <person name="Gao J."/>
            <person name="Sun J."/>
        </authorList>
    </citation>
    <scope>NUCLEOTIDE SEQUENCE [LARGE SCALE GENOMIC DNA]</scope>
    <source>
        <strain evidence="1 2">DSM 100435</strain>
    </source>
</reference>
<dbReference type="OrthoDB" id="9153352at2"/>
<protein>
    <submittedName>
        <fullName evidence="1">DUF4279 domain-containing protein</fullName>
    </submittedName>
</protein>
<dbReference type="AlphaFoldDB" id="A0A431TRM5"/>
<gene>
    <name evidence="1" type="ORF">EJP69_02900</name>
</gene>
<name>A0A431TRM5_9BURK</name>